<reference evidence="3" key="1">
    <citation type="journal article" date="2019" name="Int. J. Syst. Evol. Microbiol.">
        <title>The Global Catalogue of Microorganisms (GCM) 10K type strain sequencing project: providing services to taxonomists for standard genome sequencing and annotation.</title>
        <authorList>
            <consortium name="The Broad Institute Genomics Platform"/>
            <consortium name="The Broad Institute Genome Sequencing Center for Infectious Disease"/>
            <person name="Wu L."/>
            <person name="Ma J."/>
        </authorList>
    </citation>
    <scope>NUCLEOTIDE SEQUENCE [LARGE SCALE GENOMIC DNA]</scope>
    <source>
        <strain evidence="3">CGMCC 4.7397</strain>
    </source>
</reference>
<evidence type="ECO:0008006" key="4">
    <source>
        <dbReference type="Google" id="ProtNLM"/>
    </source>
</evidence>
<proteinExistence type="predicted"/>
<name>A0ABW1I7F3_9PSEU</name>
<evidence type="ECO:0000256" key="1">
    <source>
        <dbReference type="SAM" id="SignalP"/>
    </source>
</evidence>
<dbReference type="Proteomes" id="UP001596119">
    <property type="component" value="Unassembled WGS sequence"/>
</dbReference>
<organism evidence="2 3">
    <name type="scientific">Pseudonocardia lutea</name>
    <dbReference type="NCBI Taxonomy" id="2172015"/>
    <lineage>
        <taxon>Bacteria</taxon>
        <taxon>Bacillati</taxon>
        <taxon>Actinomycetota</taxon>
        <taxon>Actinomycetes</taxon>
        <taxon>Pseudonocardiales</taxon>
        <taxon>Pseudonocardiaceae</taxon>
        <taxon>Pseudonocardia</taxon>
    </lineage>
</organism>
<keyword evidence="3" id="KW-1185">Reference proteome</keyword>
<dbReference type="RefSeq" id="WP_379565779.1">
    <property type="nucleotide sequence ID" value="NZ_JBHSQK010000019.1"/>
</dbReference>
<feature type="chain" id="PRO_5045614391" description="Lipoprotein" evidence="1">
    <location>
        <begin position="27"/>
        <end position="109"/>
    </location>
</feature>
<evidence type="ECO:0000313" key="2">
    <source>
        <dbReference type="EMBL" id="MFC5948723.1"/>
    </source>
</evidence>
<feature type="signal peptide" evidence="1">
    <location>
        <begin position="1"/>
        <end position="26"/>
    </location>
</feature>
<sequence length="109" mass="10886">MHALPRSRRILTGLAAAVLAVGLAGCGGGSSSTACGLDGCTVTFPRSGDASVSVLGVEARLVGVQNDVAEIQVAGQQVRVPVGGQTEAGGFTVGVDRVTDTEVVVRVRP</sequence>
<dbReference type="EMBL" id="JBHSQK010000019">
    <property type="protein sequence ID" value="MFC5948723.1"/>
    <property type="molecule type" value="Genomic_DNA"/>
</dbReference>
<evidence type="ECO:0000313" key="3">
    <source>
        <dbReference type="Proteomes" id="UP001596119"/>
    </source>
</evidence>
<accession>A0ABW1I7F3</accession>
<gene>
    <name evidence="2" type="ORF">ACFQH9_10600</name>
</gene>
<comment type="caution">
    <text evidence="2">The sequence shown here is derived from an EMBL/GenBank/DDBJ whole genome shotgun (WGS) entry which is preliminary data.</text>
</comment>
<protein>
    <recommendedName>
        <fullName evidence="4">Lipoprotein</fullName>
    </recommendedName>
</protein>
<keyword evidence="1" id="KW-0732">Signal</keyword>
<dbReference type="PROSITE" id="PS51257">
    <property type="entry name" value="PROKAR_LIPOPROTEIN"/>
    <property type="match status" value="1"/>
</dbReference>